<feature type="domain" description="Chitin-binding type-2" evidence="2">
    <location>
        <begin position="24"/>
        <end position="79"/>
    </location>
</feature>
<feature type="signal peptide" evidence="1">
    <location>
        <begin position="1"/>
        <end position="20"/>
    </location>
</feature>
<dbReference type="InterPro" id="IPR002557">
    <property type="entry name" value="Chitin-bd_dom"/>
</dbReference>
<evidence type="ECO:0000313" key="4">
    <source>
        <dbReference type="Proteomes" id="UP000594454"/>
    </source>
</evidence>
<evidence type="ECO:0000259" key="2">
    <source>
        <dbReference type="PROSITE" id="PS50940"/>
    </source>
</evidence>
<evidence type="ECO:0000313" key="3">
    <source>
        <dbReference type="EMBL" id="CAD7080683.1"/>
    </source>
</evidence>
<keyword evidence="4" id="KW-1185">Reference proteome</keyword>
<dbReference type="SUPFAM" id="SSF57625">
    <property type="entry name" value="Invertebrate chitin-binding proteins"/>
    <property type="match status" value="2"/>
</dbReference>
<feature type="domain" description="Chitin-binding type-2" evidence="2">
    <location>
        <begin position="92"/>
        <end position="147"/>
    </location>
</feature>
<dbReference type="GO" id="GO:0005576">
    <property type="term" value="C:extracellular region"/>
    <property type="evidence" value="ECO:0007669"/>
    <property type="project" value="InterPro"/>
</dbReference>
<organism evidence="3 4">
    <name type="scientific">Hermetia illucens</name>
    <name type="common">Black soldier fly</name>
    <dbReference type="NCBI Taxonomy" id="343691"/>
    <lineage>
        <taxon>Eukaryota</taxon>
        <taxon>Metazoa</taxon>
        <taxon>Ecdysozoa</taxon>
        <taxon>Arthropoda</taxon>
        <taxon>Hexapoda</taxon>
        <taxon>Insecta</taxon>
        <taxon>Pterygota</taxon>
        <taxon>Neoptera</taxon>
        <taxon>Endopterygota</taxon>
        <taxon>Diptera</taxon>
        <taxon>Brachycera</taxon>
        <taxon>Stratiomyomorpha</taxon>
        <taxon>Stratiomyidae</taxon>
        <taxon>Hermetiinae</taxon>
        <taxon>Hermetia</taxon>
    </lineage>
</organism>
<sequence>MQSNIFILVASLLCAVGTQALTTRTSCGSLPSDSKIPNPKNCSQYLYCKNGNLQTLTCPQDYEYNQLQARCAYNPKCWSDVKDITDTHPSAENPCAGRSDGIYLPSPLSCRLFYYCMNNMSLLRSCPEGYAFSSLDSVCVQKTTNCS</sequence>
<gene>
    <name evidence="3" type="ORF">HERILL_LOCUS3827</name>
</gene>
<dbReference type="Pfam" id="PF01607">
    <property type="entry name" value="CBM_14"/>
    <property type="match status" value="2"/>
</dbReference>
<protein>
    <recommendedName>
        <fullName evidence="2">Chitin-binding type-2 domain-containing protein</fullName>
    </recommendedName>
</protein>
<proteinExistence type="predicted"/>
<dbReference type="InterPro" id="IPR036508">
    <property type="entry name" value="Chitin-bd_dom_sf"/>
</dbReference>
<name>A0A7R8UGY2_HERIL</name>
<feature type="chain" id="PRO_5031120164" description="Chitin-binding type-2 domain-containing protein" evidence="1">
    <location>
        <begin position="21"/>
        <end position="147"/>
    </location>
</feature>
<dbReference type="AlphaFoldDB" id="A0A7R8UGY2"/>
<evidence type="ECO:0000256" key="1">
    <source>
        <dbReference type="SAM" id="SignalP"/>
    </source>
</evidence>
<dbReference type="Proteomes" id="UP000594454">
    <property type="component" value="Chromosome 2"/>
</dbReference>
<dbReference type="InParanoid" id="A0A7R8UGY2"/>
<dbReference type="PROSITE" id="PS50940">
    <property type="entry name" value="CHIT_BIND_II"/>
    <property type="match status" value="2"/>
</dbReference>
<dbReference type="SMART" id="SM00494">
    <property type="entry name" value="ChtBD2"/>
    <property type="match status" value="2"/>
</dbReference>
<reference evidence="3 4" key="1">
    <citation type="submission" date="2020-11" db="EMBL/GenBank/DDBJ databases">
        <authorList>
            <person name="Wallbank WR R."/>
            <person name="Pardo Diaz C."/>
            <person name="Kozak K."/>
            <person name="Martin S."/>
            <person name="Jiggins C."/>
            <person name="Moest M."/>
            <person name="Warren A I."/>
            <person name="Generalovic N T."/>
            <person name="Byers J.R.P. K."/>
            <person name="Montejo-Kovacevich G."/>
            <person name="Yen C E."/>
        </authorList>
    </citation>
    <scope>NUCLEOTIDE SEQUENCE [LARGE SCALE GENOMIC DNA]</scope>
</reference>
<dbReference type="Gene3D" id="2.170.140.10">
    <property type="entry name" value="Chitin binding domain"/>
    <property type="match status" value="2"/>
</dbReference>
<dbReference type="EMBL" id="LR899010">
    <property type="protein sequence ID" value="CAD7080683.1"/>
    <property type="molecule type" value="Genomic_DNA"/>
</dbReference>
<dbReference type="GO" id="GO:0008061">
    <property type="term" value="F:chitin binding"/>
    <property type="evidence" value="ECO:0007669"/>
    <property type="project" value="InterPro"/>
</dbReference>
<accession>A0A7R8UGY2</accession>
<keyword evidence="1" id="KW-0732">Signal</keyword>
<dbReference type="OrthoDB" id="6059830at2759"/>